<gene>
    <name evidence="1" type="ORF">UFOVP1619_30</name>
</gene>
<accession>A0A6J5SW14</accession>
<reference evidence="1" key="1">
    <citation type="submission" date="2020-05" db="EMBL/GenBank/DDBJ databases">
        <authorList>
            <person name="Chiriac C."/>
            <person name="Salcher M."/>
            <person name="Ghai R."/>
            <person name="Kavagutti S V."/>
        </authorList>
    </citation>
    <scope>NUCLEOTIDE SEQUENCE</scope>
</reference>
<evidence type="ECO:0000313" key="1">
    <source>
        <dbReference type="EMBL" id="CAB4219429.1"/>
    </source>
</evidence>
<name>A0A6J5SW14_9CAUD</name>
<dbReference type="EMBL" id="LR797479">
    <property type="protein sequence ID" value="CAB4219429.1"/>
    <property type="molecule type" value="Genomic_DNA"/>
</dbReference>
<sequence length="109" mass="11950">MARYILIDNYSGYIFADSADLNGKIWTGDNPADFAAAFDITIGEHGRTYEAVSRSALASNETGYHAYRADINGSEAVAAVQDGQDQDMIDAVERDCEYVTTLRTNGRDE</sequence>
<protein>
    <submittedName>
        <fullName evidence="1">Uncharacterized protein</fullName>
    </submittedName>
</protein>
<proteinExistence type="predicted"/>
<organism evidence="1">
    <name type="scientific">uncultured Caudovirales phage</name>
    <dbReference type="NCBI Taxonomy" id="2100421"/>
    <lineage>
        <taxon>Viruses</taxon>
        <taxon>Duplodnaviria</taxon>
        <taxon>Heunggongvirae</taxon>
        <taxon>Uroviricota</taxon>
        <taxon>Caudoviricetes</taxon>
        <taxon>Peduoviridae</taxon>
        <taxon>Maltschvirus</taxon>
        <taxon>Maltschvirus maltsch</taxon>
    </lineage>
</organism>